<accession>A0ABN9BH52</accession>
<dbReference type="Proteomes" id="UP001162483">
    <property type="component" value="Unassembled WGS sequence"/>
</dbReference>
<reference evidence="1" key="1">
    <citation type="submission" date="2023-05" db="EMBL/GenBank/DDBJ databases">
        <authorList>
            <person name="Stuckert A."/>
        </authorList>
    </citation>
    <scope>NUCLEOTIDE SEQUENCE</scope>
</reference>
<protein>
    <submittedName>
        <fullName evidence="1">Uncharacterized protein</fullName>
    </submittedName>
</protein>
<organism evidence="1 2">
    <name type="scientific">Staurois parvus</name>
    <dbReference type="NCBI Taxonomy" id="386267"/>
    <lineage>
        <taxon>Eukaryota</taxon>
        <taxon>Metazoa</taxon>
        <taxon>Chordata</taxon>
        <taxon>Craniata</taxon>
        <taxon>Vertebrata</taxon>
        <taxon>Euteleostomi</taxon>
        <taxon>Amphibia</taxon>
        <taxon>Batrachia</taxon>
        <taxon>Anura</taxon>
        <taxon>Neobatrachia</taxon>
        <taxon>Ranoidea</taxon>
        <taxon>Ranidae</taxon>
        <taxon>Staurois</taxon>
    </lineage>
</organism>
<evidence type="ECO:0000313" key="1">
    <source>
        <dbReference type="EMBL" id="CAI9546956.1"/>
    </source>
</evidence>
<dbReference type="EMBL" id="CATNWA010004049">
    <property type="protein sequence ID" value="CAI9546956.1"/>
    <property type="molecule type" value="Genomic_DNA"/>
</dbReference>
<sequence length="41" mass="4403">MTSTQLIQSPSQTHPCLFTENVPEFPAPLTSLLSAAPSSSW</sequence>
<evidence type="ECO:0000313" key="2">
    <source>
        <dbReference type="Proteomes" id="UP001162483"/>
    </source>
</evidence>
<proteinExistence type="predicted"/>
<keyword evidence="2" id="KW-1185">Reference proteome</keyword>
<comment type="caution">
    <text evidence="1">The sequence shown here is derived from an EMBL/GenBank/DDBJ whole genome shotgun (WGS) entry which is preliminary data.</text>
</comment>
<name>A0ABN9BH52_9NEOB</name>
<gene>
    <name evidence="1" type="ORF">SPARVUS_LOCUS2901790</name>
</gene>